<organism evidence="1 2">
    <name type="scientific">Paralvinella palmiformis</name>
    <dbReference type="NCBI Taxonomy" id="53620"/>
    <lineage>
        <taxon>Eukaryota</taxon>
        <taxon>Metazoa</taxon>
        <taxon>Spiralia</taxon>
        <taxon>Lophotrochozoa</taxon>
        <taxon>Annelida</taxon>
        <taxon>Polychaeta</taxon>
        <taxon>Sedentaria</taxon>
        <taxon>Canalipalpata</taxon>
        <taxon>Terebellida</taxon>
        <taxon>Terebelliformia</taxon>
        <taxon>Alvinellidae</taxon>
        <taxon>Paralvinella</taxon>
    </lineage>
</organism>
<sequence>MHTCDIPHRMTIAIGIQNLRFDPTSLMSGSIVDLIDENDMTCTYFDGYQTDPKRLKFRIEVTENITTYARVVIKGVGLSCGSNLYVTPLSEAETEKWMGRWSTCSLEENGIMREMPYFEKCIHLCKCRGRCKEIQILRRPHNEHLSLCRITIETGRVALF</sequence>
<dbReference type="Proteomes" id="UP001208570">
    <property type="component" value="Unassembled WGS sequence"/>
</dbReference>
<gene>
    <name evidence="1" type="ORF">LSH36_861g02011</name>
</gene>
<keyword evidence="2" id="KW-1185">Reference proteome</keyword>
<reference evidence="1" key="1">
    <citation type="journal article" date="2023" name="Mol. Biol. Evol.">
        <title>Third-Generation Sequencing Reveals the Adaptive Role of the Epigenome in Three Deep-Sea Polychaetes.</title>
        <authorList>
            <person name="Perez M."/>
            <person name="Aroh O."/>
            <person name="Sun Y."/>
            <person name="Lan Y."/>
            <person name="Juniper S.K."/>
            <person name="Young C.R."/>
            <person name="Angers B."/>
            <person name="Qian P.Y."/>
        </authorList>
    </citation>
    <scope>NUCLEOTIDE SEQUENCE</scope>
    <source>
        <strain evidence="1">P08H-3</strain>
    </source>
</reference>
<dbReference type="EMBL" id="JAODUP010000861">
    <property type="protein sequence ID" value="KAK2143237.1"/>
    <property type="molecule type" value="Genomic_DNA"/>
</dbReference>
<comment type="caution">
    <text evidence="1">The sequence shown here is derived from an EMBL/GenBank/DDBJ whole genome shotgun (WGS) entry which is preliminary data.</text>
</comment>
<name>A0AAD9IZF5_9ANNE</name>
<accession>A0AAD9IZF5</accession>
<evidence type="ECO:0000313" key="1">
    <source>
        <dbReference type="EMBL" id="KAK2143237.1"/>
    </source>
</evidence>
<dbReference type="AlphaFoldDB" id="A0AAD9IZF5"/>
<evidence type="ECO:0000313" key="2">
    <source>
        <dbReference type="Proteomes" id="UP001208570"/>
    </source>
</evidence>
<proteinExistence type="predicted"/>
<protein>
    <submittedName>
        <fullName evidence="1">Uncharacterized protein</fullName>
    </submittedName>
</protein>